<gene>
    <name evidence="5" type="ORF">C8263_00680</name>
</gene>
<feature type="region of interest" description="Disordered" evidence="4">
    <location>
        <begin position="447"/>
        <end position="469"/>
    </location>
</feature>
<dbReference type="GO" id="GO:0016117">
    <property type="term" value="P:carotenoid biosynthetic process"/>
    <property type="evidence" value="ECO:0007669"/>
    <property type="project" value="UniProtKB-KW"/>
</dbReference>
<dbReference type="OrthoDB" id="537501at2"/>
<dbReference type="EMBL" id="PYSV01000001">
    <property type="protein sequence ID" value="PTA69578.1"/>
    <property type="molecule type" value="Genomic_DNA"/>
</dbReference>
<feature type="region of interest" description="Disordered" evidence="4">
    <location>
        <begin position="404"/>
        <end position="434"/>
    </location>
</feature>
<dbReference type="InterPro" id="IPR036188">
    <property type="entry name" value="FAD/NAD-bd_sf"/>
</dbReference>
<evidence type="ECO:0000313" key="6">
    <source>
        <dbReference type="Proteomes" id="UP000240317"/>
    </source>
</evidence>
<evidence type="ECO:0000256" key="1">
    <source>
        <dbReference type="ARBA" id="ARBA00006599"/>
    </source>
</evidence>
<dbReference type="Pfam" id="PF05834">
    <property type="entry name" value="Lycopene_cycl"/>
    <property type="match status" value="1"/>
</dbReference>
<keyword evidence="6" id="KW-1185">Reference proteome</keyword>
<keyword evidence="3" id="KW-0520">NAD</keyword>
<dbReference type="PANTHER" id="PTHR39757">
    <property type="match status" value="1"/>
</dbReference>
<proteinExistence type="inferred from homology"/>
<dbReference type="PANTHER" id="PTHR39757:SF5">
    <property type="entry name" value="OS02G0190600 PROTEIN"/>
    <property type="match status" value="1"/>
</dbReference>
<comment type="caution">
    <text evidence="5">The sequence shown here is derived from an EMBL/GenBank/DDBJ whole genome shotgun (WGS) entry which is preliminary data.</text>
</comment>
<evidence type="ECO:0000256" key="4">
    <source>
        <dbReference type="SAM" id="MobiDB-lite"/>
    </source>
</evidence>
<dbReference type="GO" id="GO:0016705">
    <property type="term" value="F:oxidoreductase activity, acting on paired donors, with incorporation or reduction of molecular oxygen"/>
    <property type="evidence" value="ECO:0007669"/>
    <property type="project" value="InterPro"/>
</dbReference>
<accession>A0A2T3WCG0</accession>
<dbReference type="Proteomes" id="UP000240317">
    <property type="component" value="Unassembled WGS sequence"/>
</dbReference>
<sequence>MPPAPPPVTDVLLIGGGPAALALAAALAPQGLSVRVVAPHPPRTPAPTYGAWLDDLPAWAQGCAAQVWSDVRVYTGPAPTPLLRPYGLLDNARLLRALLDRTGDALTWTVGQVRGAQREGDAWTVHGAGGEHWPARVVVDASGHAPALRRPQHPGGAALQTAYGVVGRFARPPCAPGSMVWMDYRTPHGPEGDATFLYAMHLGGDRYFVEETSLIARPAPSRAWLRARLAARLAAQGTPLAHTETEEWVAFPMNAAAPAPSGPLAYGAAGGLVHPISGFQVAGALNMAPQVAGALAGALRAGADPHAAGWAALWSPERRAARAVHLLGVQALLNLPPQALPAFFGAFFALPPAQWRAFLAPDTPAGPLARTMLRLFAALPGRVRLPLARAALAQPGTSVQALAASLKGPSGPSHPQAGWARHPGPMTNPDHADHTIRRHEDTDQHEVIEDGMQGATGSTDANGLDQGADLAEKVRELRENLGGGPE</sequence>
<organism evidence="5 6">
    <name type="scientific">Deinococcus arcticus</name>
    <dbReference type="NCBI Taxonomy" id="2136176"/>
    <lineage>
        <taxon>Bacteria</taxon>
        <taxon>Thermotogati</taxon>
        <taxon>Deinococcota</taxon>
        <taxon>Deinococci</taxon>
        <taxon>Deinococcales</taxon>
        <taxon>Deinococcaceae</taxon>
        <taxon>Deinococcus</taxon>
    </lineage>
</organism>
<comment type="similarity">
    <text evidence="1">Belongs to the lycopene cyclase family.</text>
</comment>
<keyword evidence="2" id="KW-0125">Carotenoid biosynthesis</keyword>
<reference evidence="5 6" key="1">
    <citation type="submission" date="2018-03" db="EMBL/GenBank/DDBJ databases">
        <title>Draft genome of Deinococcus sp. OD32.</title>
        <authorList>
            <person name="Wang X.-P."/>
            <person name="Du Z.-J."/>
        </authorList>
    </citation>
    <scope>NUCLEOTIDE SEQUENCE [LARGE SCALE GENOMIC DNA]</scope>
    <source>
        <strain evidence="5 6">OD32</strain>
    </source>
</reference>
<dbReference type="InterPro" id="IPR010108">
    <property type="entry name" value="Lycopene_cyclase_b/e"/>
</dbReference>
<evidence type="ECO:0000256" key="3">
    <source>
        <dbReference type="ARBA" id="ARBA00023027"/>
    </source>
</evidence>
<dbReference type="SUPFAM" id="SSF51905">
    <property type="entry name" value="FAD/NAD(P)-binding domain"/>
    <property type="match status" value="1"/>
</dbReference>
<dbReference type="RefSeq" id="WP_107136171.1">
    <property type="nucleotide sequence ID" value="NZ_PYSV01000001.1"/>
</dbReference>
<dbReference type="Gene3D" id="3.50.50.60">
    <property type="entry name" value="FAD/NAD(P)-binding domain"/>
    <property type="match status" value="1"/>
</dbReference>
<evidence type="ECO:0000256" key="2">
    <source>
        <dbReference type="ARBA" id="ARBA00022746"/>
    </source>
</evidence>
<protein>
    <submittedName>
        <fullName evidence="5">Carotenoid cyclase</fullName>
    </submittedName>
</protein>
<dbReference type="AlphaFoldDB" id="A0A2T3WCG0"/>
<dbReference type="NCBIfam" id="TIGR01790">
    <property type="entry name" value="carotene-cycl"/>
    <property type="match status" value="1"/>
</dbReference>
<evidence type="ECO:0000313" key="5">
    <source>
        <dbReference type="EMBL" id="PTA69578.1"/>
    </source>
</evidence>
<dbReference type="GO" id="GO:0016860">
    <property type="term" value="F:intramolecular oxidoreductase activity"/>
    <property type="evidence" value="ECO:0007669"/>
    <property type="project" value="UniProtKB-ARBA"/>
</dbReference>
<name>A0A2T3WCG0_9DEIO</name>